<dbReference type="PANTHER" id="PTHR43775">
    <property type="entry name" value="FATTY ACID SYNTHASE"/>
    <property type="match status" value="1"/>
</dbReference>
<dbReference type="Pfam" id="PF00698">
    <property type="entry name" value="Acyl_transf_1"/>
    <property type="match status" value="1"/>
</dbReference>
<dbReference type="Gene3D" id="3.40.366.10">
    <property type="entry name" value="Malonyl-Coenzyme A Acyl Carrier Protein, domain 2"/>
    <property type="match status" value="1"/>
</dbReference>
<dbReference type="InterPro" id="IPR057326">
    <property type="entry name" value="KR_dom"/>
</dbReference>
<dbReference type="PANTHER" id="PTHR43775:SF37">
    <property type="entry name" value="SI:DKEY-61P9.11"/>
    <property type="match status" value="1"/>
</dbReference>
<dbReference type="GO" id="GO:0006633">
    <property type="term" value="P:fatty acid biosynthetic process"/>
    <property type="evidence" value="ECO:0007669"/>
    <property type="project" value="TreeGrafter"/>
</dbReference>
<dbReference type="InterPro" id="IPR036736">
    <property type="entry name" value="ACP-like_sf"/>
</dbReference>
<name>A0A377GBM6_9GAMM</name>
<organism evidence="7 8">
    <name type="scientific">Fluoribacter dumoffii</name>
    <dbReference type="NCBI Taxonomy" id="463"/>
    <lineage>
        <taxon>Bacteria</taxon>
        <taxon>Pseudomonadati</taxon>
        <taxon>Pseudomonadota</taxon>
        <taxon>Gammaproteobacteria</taxon>
        <taxon>Legionellales</taxon>
        <taxon>Legionellaceae</taxon>
        <taxon>Fluoribacter</taxon>
    </lineage>
</organism>
<evidence type="ECO:0000256" key="4">
    <source>
        <dbReference type="ARBA" id="ARBA00022553"/>
    </source>
</evidence>
<dbReference type="Gene3D" id="3.30.559.30">
    <property type="entry name" value="Nonribosomal peptide synthetase, condensation domain"/>
    <property type="match status" value="2"/>
</dbReference>
<dbReference type="SUPFAM" id="SSF47336">
    <property type="entry name" value="ACP-like"/>
    <property type="match status" value="1"/>
</dbReference>
<evidence type="ECO:0000313" key="7">
    <source>
        <dbReference type="EMBL" id="STO22212.1"/>
    </source>
</evidence>
<dbReference type="SMART" id="SM00827">
    <property type="entry name" value="PKS_AT"/>
    <property type="match status" value="1"/>
</dbReference>
<dbReference type="GO" id="GO:0071770">
    <property type="term" value="P:DIM/DIP cell wall layer assembly"/>
    <property type="evidence" value="ECO:0007669"/>
    <property type="project" value="TreeGrafter"/>
</dbReference>
<dbReference type="InterPro" id="IPR016035">
    <property type="entry name" value="Acyl_Trfase/lysoPLipase"/>
</dbReference>
<dbReference type="GO" id="GO:0047879">
    <property type="term" value="F:erythronolide synthase activity"/>
    <property type="evidence" value="ECO:0007669"/>
    <property type="project" value="UniProtKB-EC"/>
</dbReference>
<keyword evidence="5 7" id="KW-0808">Transferase</keyword>
<dbReference type="InterPro" id="IPR001227">
    <property type="entry name" value="Ac_transferase_dom_sf"/>
</dbReference>
<keyword evidence="3" id="KW-0596">Phosphopantetheine</keyword>
<dbReference type="EMBL" id="UGGT01000001">
    <property type="protein sequence ID" value="STO22212.1"/>
    <property type="molecule type" value="Genomic_DNA"/>
</dbReference>
<dbReference type="EC" id="2.3.1.94" evidence="7"/>
<evidence type="ECO:0000256" key="2">
    <source>
        <dbReference type="ARBA" id="ARBA00006484"/>
    </source>
</evidence>
<gene>
    <name evidence="7" type="primary">eryA</name>
    <name evidence="7" type="ORF">NCTC11370_02298</name>
</gene>
<reference evidence="7 8" key="1">
    <citation type="submission" date="2018-06" db="EMBL/GenBank/DDBJ databases">
        <authorList>
            <consortium name="Pathogen Informatics"/>
            <person name="Doyle S."/>
        </authorList>
    </citation>
    <scope>NUCLEOTIDE SEQUENCE [LARGE SCALE GENOMIC DNA]</scope>
    <source>
        <strain evidence="7 8">NCTC11370</strain>
    </source>
</reference>
<protein>
    <submittedName>
        <fullName evidence="7">Erythronolide synthase, modules 1 and 2</fullName>
        <ecNumber evidence="7">2.3.1.94</ecNumber>
    </submittedName>
</protein>
<dbReference type="Pfam" id="PF00668">
    <property type="entry name" value="Condensation"/>
    <property type="match status" value="2"/>
</dbReference>
<dbReference type="PROSITE" id="PS00012">
    <property type="entry name" value="PHOSPHOPANTETHEINE"/>
    <property type="match status" value="1"/>
</dbReference>
<dbReference type="Gene3D" id="3.30.70.3290">
    <property type="match status" value="1"/>
</dbReference>
<dbReference type="SUPFAM" id="SSF52777">
    <property type="entry name" value="CoA-dependent acyltransferases"/>
    <property type="match status" value="4"/>
</dbReference>
<dbReference type="InterPro" id="IPR016036">
    <property type="entry name" value="Malonyl_transacylase_ACP-bd"/>
</dbReference>
<dbReference type="InterPro" id="IPR050091">
    <property type="entry name" value="PKS_NRPS_Biosynth_Enz"/>
</dbReference>
<feature type="domain" description="Carrier" evidence="6">
    <location>
        <begin position="792"/>
        <end position="867"/>
    </location>
</feature>
<dbReference type="Gene3D" id="3.40.50.720">
    <property type="entry name" value="NAD(P)-binding Rossmann-like Domain"/>
    <property type="match status" value="1"/>
</dbReference>
<dbReference type="GO" id="GO:0004312">
    <property type="term" value="F:fatty acid synthase activity"/>
    <property type="evidence" value="ECO:0007669"/>
    <property type="project" value="TreeGrafter"/>
</dbReference>
<accession>A0A377GBM6</accession>
<evidence type="ECO:0000256" key="3">
    <source>
        <dbReference type="ARBA" id="ARBA00022450"/>
    </source>
</evidence>
<dbReference type="Pfam" id="PF08659">
    <property type="entry name" value="KR"/>
    <property type="match status" value="1"/>
</dbReference>
<dbReference type="GO" id="GO:0005886">
    <property type="term" value="C:plasma membrane"/>
    <property type="evidence" value="ECO:0007669"/>
    <property type="project" value="TreeGrafter"/>
</dbReference>
<dbReference type="PROSITE" id="PS50075">
    <property type="entry name" value="CARRIER"/>
    <property type="match status" value="1"/>
</dbReference>
<dbReference type="InterPro" id="IPR006162">
    <property type="entry name" value="Ppantetheine_attach_site"/>
</dbReference>
<dbReference type="Gene3D" id="1.10.1200.10">
    <property type="entry name" value="ACP-like"/>
    <property type="match status" value="1"/>
</dbReference>
<sequence length="1704" mass="194778">MAAQLYNTLPLFKVIIDQCCALANPLLSYDLQETLLNTPENININHTRYAQPALFVYEYALAKWFLSLGIRPHALIGHSLGEYVAACVAEIMSLEDALRLVCIRAELIASLPENGAMLAIAENVEKTESLLADFPGLVIAVKNSPQQTVVSGPREVIELLKIYCAENNLRSTAIATSHAFHSPLMQPVVEDFYQEAQKVTYHQPKIALISNVTGLELKPEEMNAHYWCEHLQQTVNFYPGVQTLMQQGINLYQEIGPKPVLTTQIQLLGDLTVLPSVTNTENPWPSLLAVLGELYLRGWPIHWPALYMKPLFHIESLPKYPFAGKDYWLPAFNQQQDSLNAQWRKNLYHLQWEEVDWQTSPVFPQSIALMARQESNIAQLIPLLRQHEITIVSIDREAKEETILSRLSGVSHVVYCCDACEEEVLSETHILTRLTQLLIKNEVHKPFIFLNPNSSVVASSLLALLKSIKQEYPRWPVQYREATFEPVDENCINILFGESEKDWIVRYENKQYYSPKILPLMPELILGNNTVYPEYTYLITGACGDIGQVLIEELLQQGVKNIVAVGRRNNPRIWSPVIQSYLKKDAQIHYYCCNIAEVQEVERLIAEINKQLPPLASVIHAAGVAVDKPWLAVQKTDISLIMEGKVLGALNLHRATAACELKEFICISSIAGILGSQGQAVYATANAFLDALCDLRQQQGKPGLSWILGPVKNTGLFKKNEESLTSYLATLGIAPISTEVVRAVVKEKMGINKIIVANFLSDDVSATQAKQVHTETLPTNSLDKIPATGKGECSVEEILYMVQKILKAGKNDLLESHNWFEAGMDSILATQLVHQINKRYEENIVSFKDIFQYASAKELAKQIQERLTGYKKQKSTSPAANTIPLSLQQLEVWNYLNSCQDKRAYQIPMEIKIEGALSREQFEYALKKTIQRHDIFSYGFHEILHQVNQHIHQDTPVCLEFSEHYDSREVAEFLLAPIDLKQPPLVRNRLIRVNEQEHRWLIVFHHLICDGTTVTAFIQEVMFHYDNQELEDTPQQYRDYVYWQWNNVLDLLDGSLKDYWLNHLKDIPLNVPLACSTQSPMEARVISTSIPLDNLNETLAILEKNKLSLSNFILANLFDLLFKFFEREKQGIVVFFSGREDGNFTSVFGDTSNDVVITSHQNNDILKHAQTIQEQIVSRIDKQYLRMPMLPENGLQFPEISFDFQRGIDVKVTGSQLTVTAVKSGNVQNYLWGENPRILSFKASLEPSELKLALKYRADKINDDVAQTLLMQWMELLARFIPQKNKKINEQQDNLTVIRASILQHNLWQLLKTHPDGMPYYIPLVKELGKNFDLARLEKAMRVCISKNPALRTYFSSEGEKLELILTRKEFSLPLKQIKTDNLYKTLGELLIEPIALESPPLLRWYLLLSPEEKPILLIRIHHLICDGLSAEIFLQQLEHYLEPGEETGEEHDASYLNHIAEDYKNYELRLNQYAGYLSSLNFATKHETFLAKERYYGGIVYQKITQEHTKKITDFCHANKISLYTFYLHLFCTGIARFSGNKEVYMSIVKSNRTHLQHYRLLGYYADNIPLLVSINDNQLISQLQALQLKIVELISRFEFPVLQQDLKQINYRQPPFLFNQYSLSDSLKFTPADYVFENIIQETKQVALWNYPNPEQCNLMVRSSSQGDIMGLIFNPGLINEEQAQAVMNMMISELLSRIKVS</sequence>
<evidence type="ECO:0000313" key="8">
    <source>
        <dbReference type="Proteomes" id="UP000254554"/>
    </source>
</evidence>
<dbReference type="Gene3D" id="3.30.559.10">
    <property type="entry name" value="Chloramphenicol acetyltransferase-like domain"/>
    <property type="match status" value="2"/>
</dbReference>
<dbReference type="GO" id="GO:0005737">
    <property type="term" value="C:cytoplasm"/>
    <property type="evidence" value="ECO:0007669"/>
    <property type="project" value="TreeGrafter"/>
</dbReference>
<dbReference type="Proteomes" id="UP000254554">
    <property type="component" value="Unassembled WGS sequence"/>
</dbReference>
<dbReference type="SUPFAM" id="SSF55048">
    <property type="entry name" value="Probable ACP-binding domain of malonyl-CoA ACP transacylase"/>
    <property type="match status" value="1"/>
</dbReference>
<dbReference type="SMART" id="SM00822">
    <property type="entry name" value="PKS_KR"/>
    <property type="match status" value="1"/>
</dbReference>
<evidence type="ECO:0000256" key="5">
    <source>
        <dbReference type="ARBA" id="ARBA00022679"/>
    </source>
</evidence>
<dbReference type="InterPro" id="IPR001242">
    <property type="entry name" value="Condensation_dom"/>
</dbReference>
<evidence type="ECO:0000259" key="6">
    <source>
        <dbReference type="PROSITE" id="PS50075"/>
    </source>
</evidence>
<comment type="similarity">
    <text evidence="2">Belongs to the short-chain dehydrogenases/reductases (SDR) family.</text>
</comment>
<proteinExistence type="inferred from homology"/>
<dbReference type="InterPro" id="IPR014043">
    <property type="entry name" value="Acyl_transferase_dom"/>
</dbReference>
<keyword evidence="4" id="KW-0597">Phosphoprotein</keyword>
<dbReference type="STRING" id="1094715.GCA_000236165_02142"/>
<dbReference type="InterPro" id="IPR009081">
    <property type="entry name" value="PP-bd_ACP"/>
</dbReference>
<keyword evidence="7" id="KW-0012">Acyltransferase</keyword>
<keyword evidence="8" id="KW-1185">Reference proteome</keyword>
<evidence type="ECO:0000256" key="1">
    <source>
        <dbReference type="ARBA" id="ARBA00001957"/>
    </source>
</evidence>
<dbReference type="SUPFAM" id="SSF51735">
    <property type="entry name" value="NAD(P)-binding Rossmann-fold domains"/>
    <property type="match status" value="1"/>
</dbReference>
<dbReference type="SUPFAM" id="SSF52151">
    <property type="entry name" value="FabD/lysophospholipase-like"/>
    <property type="match status" value="1"/>
</dbReference>
<comment type="cofactor">
    <cofactor evidence="1">
        <name>pantetheine 4'-phosphate</name>
        <dbReference type="ChEBI" id="CHEBI:47942"/>
    </cofactor>
</comment>
<dbReference type="InterPro" id="IPR023213">
    <property type="entry name" value="CAT-like_dom_sf"/>
</dbReference>
<dbReference type="InterPro" id="IPR013968">
    <property type="entry name" value="PKS_KR"/>
</dbReference>
<dbReference type="Pfam" id="PF00550">
    <property type="entry name" value="PP-binding"/>
    <property type="match status" value="1"/>
</dbReference>
<dbReference type="InterPro" id="IPR036291">
    <property type="entry name" value="NAD(P)-bd_dom_sf"/>
</dbReference>